<dbReference type="Proteomes" id="UP000239340">
    <property type="component" value="Plasmid pSfreNXT3b"/>
</dbReference>
<evidence type="ECO:0000313" key="2">
    <source>
        <dbReference type="Proteomes" id="UP000239340"/>
    </source>
</evidence>
<geneLocation type="plasmid" evidence="2">
    <name>psfrenxt3b</name>
</geneLocation>
<gene>
    <name evidence="1" type="ORF">NXT3_PB00348</name>
</gene>
<evidence type="ECO:0000313" key="1">
    <source>
        <dbReference type="EMBL" id="AUX79003.1"/>
    </source>
</evidence>
<proteinExistence type="predicted"/>
<dbReference type="AlphaFoldDB" id="A0A2L0HBZ2"/>
<reference evidence="1 2" key="1">
    <citation type="submission" date="2017-10" db="EMBL/GenBank/DDBJ databases">
        <title>Analysis of the genome sequences of Rhizobium populations associated to common bean (phaseolus vulgaris).</title>
        <authorList>
            <person name="Bustos P."/>
            <person name="Santamaria R.I."/>
            <person name="Miranda-Sanchez F."/>
            <person name="Perez-Carrascal O."/>
            <person name="Juarez S."/>
            <person name="Lozano L."/>
            <person name="Martinez-Flores I."/>
            <person name="Vinuesa P."/>
            <person name="Martinez-Romero E."/>
            <person name="Cevallos M.A."/>
            <person name="Romero D."/>
            <person name="Davila G."/>
            <person name="Gonzalez V."/>
        </authorList>
    </citation>
    <scope>NUCLEOTIDE SEQUENCE [LARGE SCALE GENOMIC DNA]</scope>
    <source>
        <strain evidence="1 2">NXT3</strain>
        <plasmid evidence="2">Plasmid psfrenxt3b</plasmid>
    </source>
</reference>
<accession>A0A2L0HBZ2</accession>
<protein>
    <submittedName>
        <fullName evidence="1">Uncharacterized protein</fullName>
    </submittedName>
</protein>
<sequence length="81" mass="8690">MSSVALGAAAVRIVTRAAEGEGADEATGCGKIKASHIATRTVGCFEWPFRSIAHIVRANHDVQASKFLLSFNEDQTSRRIC</sequence>
<organism evidence="1 2">
    <name type="scientific">Rhizobium fredii</name>
    <name type="common">Sinorhizobium fredii</name>
    <dbReference type="NCBI Taxonomy" id="380"/>
    <lineage>
        <taxon>Bacteria</taxon>
        <taxon>Pseudomonadati</taxon>
        <taxon>Pseudomonadota</taxon>
        <taxon>Alphaproteobacteria</taxon>
        <taxon>Hyphomicrobiales</taxon>
        <taxon>Rhizobiaceae</taxon>
        <taxon>Sinorhizobium/Ensifer group</taxon>
        <taxon>Sinorhizobium</taxon>
    </lineage>
</organism>
<name>A0A2L0HBZ2_RHIFR</name>
<dbReference type="EMBL" id="CP024309">
    <property type="protein sequence ID" value="AUX79003.1"/>
    <property type="molecule type" value="Genomic_DNA"/>
</dbReference>
<keyword evidence="1" id="KW-0614">Plasmid</keyword>